<dbReference type="InterPro" id="IPR005493">
    <property type="entry name" value="RraA/RraA-like"/>
</dbReference>
<dbReference type="SUPFAM" id="SSF56529">
    <property type="entry name" value="FAH"/>
    <property type="match status" value="1"/>
</dbReference>
<dbReference type="PANTHER" id="PTHR11820">
    <property type="entry name" value="ACYLPYRUVASE"/>
    <property type="match status" value="1"/>
</dbReference>
<protein>
    <submittedName>
        <fullName evidence="4">Fumarylacetoacetate hydrolase family protein</fullName>
    </submittedName>
</protein>
<dbReference type="Gene3D" id="3.50.30.40">
    <property type="entry name" value="Ribonuclease E inhibitor RraA/RraA-like"/>
    <property type="match status" value="1"/>
</dbReference>
<keyword evidence="5" id="KW-1185">Reference proteome</keyword>
<dbReference type="CDD" id="cd16841">
    <property type="entry name" value="RraA_family"/>
    <property type="match status" value="1"/>
</dbReference>
<dbReference type="Proteomes" id="UP000246303">
    <property type="component" value="Unassembled WGS sequence"/>
</dbReference>
<feature type="binding site" evidence="2">
    <location>
        <position position="380"/>
    </location>
    <ligand>
        <name>substrate</name>
    </ligand>
</feature>
<dbReference type="NCBIfam" id="NF006093">
    <property type="entry name" value="PRK08245.1"/>
    <property type="match status" value="1"/>
</dbReference>
<dbReference type="Pfam" id="PF03737">
    <property type="entry name" value="RraA-like"/>
    <property type="match status" value="1"/>
</dbReference>
<comment type="caution">
    <text evidence="4">The sequence shown here is derived from an EMBL/GenBank/DDBJ whole genome shotgun (WGS) entry which is preliminary data.</text>
</comment>
<gene>
    <name evidence="4" type="ORF">CVS29_04125</name>
</gene>
<feature type="binding site" evidence="2">
    <location>
        <begin position="358"/>
        <end position="361"/>
    </location>
    <ligand>
        <name>substrate</name>
    </ligand>
</feature>
<evidence type="ECO:0000259" key="3">
    <source>
        <dbReference type="Pfam" id="PF01557"/>
    </source>
</evidence>
<keyword evidence="2" id="KW-0460">Magnesium</keyword>
<dbReference type="Gene3D" id="3.90.850.10">
    <property type="entry name" value="Fumarylacetoacetase-like, C-terminal domain"/>
    <property type="match status" value="1"/>
</dbReference>
<sequence length="499" mass="52302">MEQVSAELLSTVRKVIAVHLAYKSRAEQRGRIPSHPSYFLKAPSSLSLSGSVVERPVGCELLAYEGEIALVIAKAARRVSPAEAWSHIGHVTAANDLGVYDLKYADKGSNVRSKSGDGFTPLGPGLIPAAGLDPHALRLRTWLNGELVQDDTTAGLLFSFSQIVADLSQLMTLEPGDVILTGTPAGSSVAVPGDVLEVQLDSPGTGPSTGLSTGRLRTSVVQGSGEWTGYDAVPRISDADRVDAWGSAEAAGLASTSPSTALSAELQQKLISVGTATLSSQLRKRGFNNIHIEGLSCTKAGLRIAGTARTLRFVPFREDLFAAHGGGFNAQKRAIDSLNDGEILVMEARGDPTAGTLGDLLALRAQVRGAAAIVTDGGVRDLTEIAALDIPVFHHGTHPAVLGRRHVPWDTDLTISCGGATVQPGDIIVGDDTGVLVIPASLAQEVADAAIAQEHEEKFIAEMVAQGHGIQGLFPMNATWRATFTEWESSHSEQKGGLG</sequence>
<name>A0A2V3DUI6_9MICC</name>
<comment type="cofactor">
    <cofactor evidence="2">
        <name>Mg(2+)</name>
        <dbReference type="ChEBI" id="CHEBI:18420"/>
    </cofactor>
</comment>
<evidence type="ECO:0000256" key="2">
    <source>
        <dbReference type="PIRSR" id="PIRSR605493-1"/>
    </source>
</evidence>
<dbReference type="EMBL" id="QHLZ01000002">
    <property type="protein sequence ID" value="PXA66766.1"/>
    <property type="molecule type" value="Genomic_DNA"/>
</dbReference>
<dbReference type="InterPro" id="IPR036663">
    <property type="entry name" value="Fumarylacetoacetase_C_sf"/>
</dbReference>
<dbReference type="Pfam" id="PF01557">
    <property type="entry name" value="FAA_hydrolase"/>
    <property type="match status" value="1"/>
</dbReference>
<dbReference type="InterPro" id="IPR036704">
    <property type="entry name" value="RraA/RraA-like_sf"/>
</dbReference>
<dbReference type="AlphaFoldDB" id="A0A2V3DUI6"/>
<dbReference type="InterPro" id="IPR011234">
    <property type="entry name" value="Fumarylacetoacetase-like_C"/>
</dbReference>
<dbReference type="GO" id="GO:0016787">
    <property type="term" value="F:hydrolase activity"/>
    <property type="evidence" value="ECO:0007669"/>
    <property type="project" value="UniProtKB-KW"/>
</dbReference>
<proteinExistence type="predicted"/>
<evidence type="ECO:0000313" key="4">
    <source>
        <dbReference type="EMBL" id="PXA66766.1"/>
    </source>
</evidence>
<dbReference type="PANTHER" id="PTHR11820:SF112">
    <property type="entry name" value="FUMARYLACETOACETATE HYDROLASE FAMILY PROTEIN (AFU_ORTHOLOGUE AFUA_1G02370)-RELATED"/>
    <property type="match status" value="1"/>
</dbReference>
<dbReference type="OrthoDB" id="9805307at2"/>
<accession>A0A2V3DUI6</accession>
<evidence type="ECO:0000313" key="5">
    <source>
        <dbReference type="Proteomes" id="UP000246303"/>
    </source>
</evidence>
<dbReference type="GO" id="GO:0046872">
    <property type="term" value="F:metal ion binding"/>
    <property type="evidence" value="ECO:0007669"/>
    <property type="project" value="UniProtKB-KW"/>
</dbReference>
<organism evidence="4 5">
    <name type="scientific">Arthrobacter psychrochitiniphilus</name>
    <dbReference type="NCBI Taxonomy" id="291045"/>
    <lineage>
        <taxon>Bacteria</taxon>
        <taxon>Bacillati</taxon>
        <taxon>Actinomycetota</taxon>
        <taxon>Actinomycetes</taxon>
        <taxon>Micrococcales</taxon>
        <taxon>Micrococcaceae</taxon>
        <taxon>Arthrobacter</taxon>
    </lineage>
</organism>
<reference evidence="4 5" key="1">
    <citation type="submission" date="2018-05" db="EMBL/GenBank/DDBJ databases">
        <title>Genetic diversity of glacier-inhabiting Cryobacterium bacteria in China and description of Cryobacterium mengkeensis sp. nov. and Arthrobacter glacialis sp. nov.</title>
        <authorList>
            <person name="Liu Q."/>
            <person name="Xin Y.-H."/>
        </authorList>
    </citation>
    <scope>NUCLEOTIDE SEQUENCE [LARGE SCALE GENOMIC DNA]</scope>
    <source>
        <strain evidence="4 5">GP3</strain>
    </source>
</reference>
<keyword evidence="4" id="KW-0378">Hydrolase</keyword>
<dbReference type="RefSeq" id="WP_110105080.1">
    <property type="nucleotide sequence ID" value="NZ_JACBZZ010000001.1"/>
</dbReference>
<dbReference type="SUPFAM" id="SSF89562">
    <property type="entry name" value="RraA-like"/>
    <property type="match status" value="1"/>
</dbReference>
<feature type="binding site" evidence="2">
    <location>
        <position position="381"/>
    </location>
    <ligand>
        <name>Mg(2+)</name>
        <dbReference type="ChEBI" id="CHEBI:18420"/>
    </ligand>
</feature>
<dbReference type="NCBIfam" id="NF009399">
    <property type="entry name" value="PRK12764.1"/>
    <property type="match status" value="1"/>
</dbReference>
<evidence type="ECO:0000256" key="1">
    <source>
        <dbReference type="ARBA" id="ARBA00022723"/>
    </source>
</evidence>
<feature type="domain" description="Fumarylacetoacetase-like C-terminal" evidence="3">
    <location>
        <begin position="15"/>
        <end position="205"/>
    </location>
</feature>
<keyword evidence="1 2" id="KW-0479">Metal-binding</keyword>